<reference evidence="1 2" key="1">
    <citation type="submission" date="2022-05" db="EMBL/GenBank/DDBJ databases">
        <authorList>
            <consortium name="Genoscope - CEA"/>
            <person name="William W."/>
        </authorList>
    </citation>
    <scope>NUCLEOTIDE SEQUENCE [LARGE SCALE GENOMIC DNA]</scope>
</reference>
<feature type="non-terminal residue" evidence="1">
    <location>
        <position position="157"/>
    </location>
</feature>
<name>A0ABN8LK46_9CNID</name>
<dbReference type="EMBL" id="CALNXI010000031">
    <property type="protein sequence ID" value="CAH3015913.1"/>
    <property type="molecule type" value="Genomic_DNA"/>
</dbReference>
<organism evidence="1 2">
    <name type="scientific">Porites evermanni</name>
    <dbReference type="NCBI Taxonomy" id="104178"/>
    <lineage>
        <taxon>Eukaryota</taxon>
        <taxon>Metazoa</taxon>
        <taxon>Cnidaria</taxon>
        <taxon>Anthozoa</taxon>
        <taxon>Hexacorallia</taxon>
        <taxon>Scleractinia</taxon>
        <taxon>Fungiina</taxon>
        <taxon>Poritidae</taxon>
        <taxon>Porites</taxon>
    </lineage>
</organism>
<accession>A0ABN8LK46</accession>
<protein>
    <submittedName>
        <fullName evidence="1">Uncharacterized protein</fullName>
    </submittedName>
</protein>
<sequence>MIYTHARKTALGNIPPIISSQSTHCAALIWFVEFTSLLSTIISYVLQQEIYGSERDFHSTLAFWRSVKPFSRKEVQHYRGNLVFEYFLSGSERRHHHSIYVQDKKEVFECRLTSRRDPVKRTKPTTIWLLHTGQNESNHGCEKEKNVQRAGLNFQYS</sequence>
<evidence type="ECO:0000313" key="1">
    <source>
        <dbReference type="EMBL" id="CAH3015913.1"/>
    </source>
</evidence>
<gene>
    <name evidence="1" type="ORF">PEVE_00023381</name>
</gene>
<dbReference type="Proteomes" id="UP001159427">
    <property type="component" value="Unassembled WGS sequence"/>
</dbReference>
<evidence type="ECO:0000313" key="2">
    <source>
        <dbReference type="Proteomes" id="UP001159427"/>
    </source>
</evidence>
<comment type="caution">
    <text evidence="1">The sequence shown here is derived from an EMBL/GenBank/DDBJ whole genome shotgun (WGS) entry which is preliminary data.</text>
</comment>
<proteinExistence type="predicted"/>
<keyword evidence="2" id="KW-1185">Reference proteome</keyword>